<dbReference type="Proteomes" id="UP000037035">
    <property type="component" value="Unassembled WGS sequence"/>
</dbReference>
<gene>
    <name evidence="1" type="ORF">VP01_2729g1</name>
</gene>
<dbReference type="AlphaFoldDB" id="A0A0L6V3C0"/>
<protein>
    <submittedName>
        <fullName evidence="1">Uncharacterized protein</fullName>
    </submittedName>
</protein>
<dbReference type="VEuPathDB" id="FungiDB:VP01_2729g1"/>
<evidence type="ECO:0000313" key="1">
    <source>
        <dbReference type="EMBL" id="KNZ55249.1"/>
    </source>
</evidence>
<keyword evidence="2" id="KW-1185">Reference proteome</keyword>
<sequence length="337" mass="38350">MGVFASPGERGIRISRGASLQLHLFRNLRRLGKLEVLIRLLTSNKHVSEGNFPPTPVLPTPISAWELVEQLPISTSATSWESFNQVLGLVFPRPLFLVVTWLTRQKCRIGNDPDPVGCGHVNAGQDQPCKNSQMEFAHPTTNHMPPIIPGQAYGNMTIIHPICCDEKVLRKLPLMHTPNPQHYPNQLFTHPFFLIKIQQSIFLKTDFPLLAQCLQFPWNETFRALNPHTRHFLGFGMDVADQTGRHGGCFTIPQSLYNYLLTDEKYIYGFFMLGVFWDGFRDIWFGIKQRKWALKSSTVGSLENKGFWIAQGKVDKDFKKSFTPENFTNNPSISHTA</sequence>
<organism evidence="1 2">
    <name type="scientific">Puccinia sorghi</name>
    <dbReference type="NCBI Taxonomy" id="27349"/>
    <lineage>
        <taxon>Eukaryota</taxon>
        <taxon>Fungi</taxon>
        <taxon>Dikarya</taxon>
        <taxon>Basidiomycota</taxon>
        <taxon>Pucciniomycotina</taxon>
        <taxon>Pucciniomycetes</taxon>
        <taxon>Pucciniales</taxon>
        <taxon>Pucciniaceae</taxon>
        <taxon>Puccinia</taxon>
    </lineage>
</organism>
<reference evidence="1 2" key="1">
    <citation type="submission" date="2015-08" db="EMBL/GenBank/DDBJ databases">
        <title>Next Generation Sequencing and Analysis of the Genome of Puccinia sorghi L Schw, the Causal Agent of Maize Common Rust.</title>
        <authorList>
            <person name="Rochi L."/>
            <person name="Burguener G."/>
            <person name="Darino M."/>
            <person name="Turjanski A."/>
            <person name="Kreff E."/>
            <person name="Dieguez M.J."/>
            <person name="Sacco F."/>
        </authorList>
    </citation>
    <scope>NUCLEOTIDE SEQUENCE [LARGE SCALE GENOMIC DNA]</scope>
    <source>
        <strain evidence="1 2">RO10H11247</strain>
    </source>
</reference>
<comment type="caution">
    <text evidence="1">The sequence shown here is derived from an EMBL/GenBank/DDBJ whole genome shotgun (WGS) entry which is preliminary data.</text>
</comment>
<evidence type="ECO:0000313" key="2">
    <source>
        <dbReference type="Proteomes" id="UP000037035"/>
    </source>
</evidence>
<proteinExistence type="predicted"/>
<name>A0A0L6V3C0_9BASI</name>
<accession>A0A0L6V3C0</accession>
<dbReference type="EMBL" id="LAVV01007645">
    <property type="protein sequence ID" value="KNZ55249.1"/>
    <property type="molecule type" value="Genomic_DNA"/>
</dbReference>